<keyword evidence="12" id="KW-1185">Reference proteome</keyword>
<dbReference type="CDD" id="cd00609">
    <property type="entry name" value="AAT_like"/>
    <property type="match status" value="1"/>
</dbReference>
<evidence type="ECO:0000256" key="6">
    <source>
        <dbReference type="ARBA" id="ARBA00022679"/>
    </source>
</evidence>
<dbReference type="UniPathway" id="UPA00031">
    <property type="reaction ID" value="UER00012"/>
</dbReference>
<evidence type="ECO:0000313" key="12">
    <source>
        <dbReference type="Proteomes" id="UP000581135"/>
    </source>
</evidence>
<evidence type="ECO:0000256" key="5">
    <source>
        <dbReference type="ARBA" id="ARBA00022576"/>
    </source>
</evidence>
<evidence type="ECO:0000256" key="7">
    <source>
        <dbReference type="ARBA" id="ARBA00022898"/>
    </source>
</evidence>
<keyword evidence="9" id="KW-0368">Histidine biosynthesis</keyword>
<dbReference type="HAMAP" id="MF_01023">
    <property type="entry name" value="HisC_aminotrans_2"/>
    <property type="match status" value="1"/>
</dbReference>
<dbReference type="PANTHER" id="PTHR43643:SF3">
    <property type="entry name" value="HISTIDINOL-PHOSPHATE AMINOTRANSFERASE"/>
    <property type="match status" value="1"/>
</dbReference>
<dbReference type="PANTHER" id="PTHR43643">
    <property type="entry name" value="HISTIDINOL-PHOSPHATE AMINOTRANSFERASE 2"/>
    <property type="match status" value="1"/>
</dbReference>
<dbReference type="GO" id="GO:0004400">
    <property type="term" value="F:histidinol-phosphate transaminase activity"/>
    <property type="evidence" value="ECO:0007669"/>
    <property type="project" value="UniProtKB-UniRule"/>
</dbReference>
<keyword evidence="6 9" id="KW-0808">Transferase</keyword>
<comment type="pathway">
    <text evidence="2 9">Amino-acid biosynthesis; L-histidine biosynthesis; L-histidine from 5-phospho-alpha-D-ribose 1-diphosphate: step 7/9.</text>
</comment>
<dbReference type="InterPro" id="IPR004839">
    <property type="entry name" value="Aminotransferase_I/II_large"/>
</dbReference>
<dbReference type="NCBIfam" id="TIGR01141">
    <property type="entry name" value="hisC"/>
    <property type="match status" value="1"/>
</dbReference>
<sequence length="361" mass="38848">MAPSPRSGILEVQAYVGGESNAAGVNRIVRLASNENPLGCSPKAREAYLGLADELHRYPDGGAVALRRTLAKVHGLNESQIVCGAGSDELIALLVRAYAGEGDEVLYSRHGFLMYDIAARTAGARPVQAPEKNLRADVDALLEAVTPRTRILFLANPNNPTGSYLESAEIERLHAGLPSECLLVIDAAYAEYVDAEAYESGARLVERHENVVMTRTFSKIYGLAALRLGWAYCPPAVADVLHRLRGPFNVSQAAQAAGIAALEDQAFVEESRRSNNEVRAWATDAFSTLGLTVYPSQGNFLLVEFPETSGKTAGEAIEALKNRGVLLRGMASYGLPACVRVTVGSREEMEITRDAIAEFLT</sequence>
<dbReference type="InterPro" id="IPR005861">
    <property type="entry name" value="HisP_aminotrans"/>
</dbReference>
<dbReference type="EMBL" id="JACHXA010000006">
    <property type="protein sequence ID" value="MBB3066085.1"/>
    <property type="molecule type" value="Genomic_DNA"/>
</dbReference>
<dbReference type="InterPro" id="IPR015422">
    <property type="entry name" value="PyrdxlP-dep_Trfase_small"/>
</dbReference>
<dbReference type="Gene3D" id="3.40.640.10">
    <property type="entry name" value="Type I PLP-dependent aspartate aminotransferase-like (Major domain)"/>
    <property type="match status" value="1"/>
</dbReference>
<evidence type="ECO:0000256" key="1">
    <source>
        <dbReference type="ARBA" id="ARBA00001933"/>
    </source>
</evidence>
<keyword evidence="9" id="KW-0028">Amino-acid biosynthesis</keyword>
<dbReference type="Pfam" id="PF00155">
    <property type="entry name" value="Aminotran_1_2"/>
    <property type="match status" value="1"/>
</dbReference>
<accession>A0A839SYH8</accession>
<dbReference type="Proteomes" id="UP000581135">
    <property type="component" value="Unassembled WGS sequence"/>
</dbReference>
<comment type="cofactor">
    <cofactor evidence="1 9">
        <name>pyridoxal 5'-phosphate</name>
        <dbReference type="ChEBI" id="CHEBI:597326"/>
    </cofactor>
</comment>
<feature type="modified residue" description="N6-(pyridoxal phosphate)lysine" evidence="9">
    <location>
        <position position="219"/>
    </location>
</feature>
<dbReference type="RefSeq" id="WP_183416900.1">
    <property type="nucleotide sequence ID" value="NZ_JACHXA010000006.1"/>
</dbReference>
<comment type="similarity">
    <text evidence="3 9">Belongs to the class-II pyridoxal-phosphate-dependent aminotransferase family. Histidinol-phosphate aminotransferase subfamily.</text>
</comment>
<evidence type="ECO:0000313" key="11">
    <source>
        <dbReference type="EMBL" id="MBB3066085.1"/>
    </source>
</evidence>
<protein>
    <recommendedName>
        <fullName evidence="9">Histidinol-phosphate aminotransferase</fullName>
        <ecNumber evidence="9">2.6.1.9</ecNumber>
    </recommendedName>
    <alternativeName>
        <fullName evidence="9">Imidazole acetol-phosphate transaminase</fullName>
    </alternativeName>
</protein>
<dbReference type="GO" id="GO:0000105">
    <property type="term" value="P:L-histidine biosynthetic process"/>
    <property type="evidence" value="ECO:0007669"/>
    <property type="project" value="UniProtKB-UniRule"/>
</dbReference>
<dbReference type="SUPFAM" id="SSF53383">
    <property type="entry name" value="PLP-dependent transferases"/>
    <property type="match status" value="1"/>
</dbReference>
<comment type="caution">
    <text evidence="11">The sequence shown here is derived from an EMBL/GenBank/DDBJ whole genome shotgun (WGS) entry which is preliminary data.</text>
</comment>
<evidence type="ECO:0000256" key="3">
    <source>
        <dbReference type="ARBA" id="ARBA00007970"/>
    </source>
</evidence>
<evidence type="ECO:0000256" key="9">
    <source>
        <dbReference type="HAMAP-Rule" id="MF_01023"/>
    </source>
</evidence>
<evidence type="ECO:0000256" key="8">
    <source>
        <dbReference type="ARBA" id="ARBA00047481"/>
    </source>
</evidence>
<dbReference type="EC" id="2.6.1.9" evidence="9"/>
<comment type="catalytic activity">
    <reaction evidence="8 9">
        <text>L-histidinol phosphate + 2-oxoglutarate = 3-(imidazol-4-yl)-2-oxopropyl phosphate + L-glutamate</text>
        <dbReference type="Rhea" id="RHEA:23744"/>
        <dbReference type="ChEBI" id="CHEBI:16810"/>
        <dbReference type="ChEBI" id="CHEBI:29985"/>
        <dbReference type="ChEBI" id="CHEBI:57766"/>
        <dbReference type="ChEBI" id="CHEBI:57980"/>
        <dbReference type="EC" id="2.6.1.9"/>
    </reaction>
</comment>
<dbReference type="InterPro" id="IPR015421">
    <property type="entry name" value="PyrdxlP-dep_Trfase_major"/>
</dbReference>
<proteinExistence type="inferred from homology"/>
<dbReference type="InterPro" id="IPR050106">
    <property type="entry name" value="HistidinolP_aminotransfase"/>
</dbReference>
<keyword evidence="5 9" id="KW-0032">Aminotransferase</keyword>
<gene>
    <name evidence="9" type="primary">hisC</name>
    <name evidence="11" type="ORF">FHR98_002388</name>
</gene>
<evidence type="ECO:0000259" key="10">
    <source>
        <dbReference type="Pfam" id="PF00155"/>
    </source>
</evidence>
<keyword evidence="7 9" id="KW-0663">Pyridoxal phosphate</keyword>
<dbReference type="GO" id="GO:0030170">
    <property type="term" value="F:pyridoxal phosphate binding"/>
    <property type="evidence" value="ECO:0007669"/>
    <property type="project" value="InterPro"/>
</dbReference>
<feature type="domain" description="Aminotransferase class I/classII large" evidence="10">
    <location>
        <begin position="28"/>
        <end position="356"/>
    </location>
</feature>
<evidence type="ECO:0000256" key="2">
    <source>
        <dbReference type="ARBA" id="ARBA00005011"/>
    </source>
</evidence>
<name>A0A839SYH8_9PROT</name>
<reference evidence="11 12" key="1">
    <citation type="submission" date="2020-08" db="EMBL/GenBank/DDBJ databases">
        <title>Genomic Encyclopedia of Type Strains, Phase III (KMG-III): the genomes of soil and plant-associated and newly described type strains.</title>
        <authorList>
            <person name="Whitman W."/>
        </authorList>
    </citation>
    <scope>NUCLEOTIDE SEQUENCE [LARGE SCALE GENOMIC DNA]</scope>
    <source>
        <strain evidence="11 12">CECT 8803</strain>
    </source>
</reference>
<dbReference type="Gene3D" id="3.90.1150.10">
    <property type="entry name" value="Aspartate Aminotransferase, domain 1"/>
    <property type="match status" value="1"/>
</dbReference>
<organism evidence="11 12">
    <name type="scientific">Limibacillus halophilus</name>
    <dbReference type="NCBI Taxonomy" id="1579333"/>
    <lineage>
        <taxon>Bacteria</taxon>
        <taxon>Pseudomonadati</taxon>
        <taxon>Pseudomonadota</taxon>
        <taxon>Alphaproteobacteria</taxon>
        <taxon>Rhodospirillales</taxon>
        <taxon>Rhodovibrionaceae</taxon>
        <taxon>Limibacillus</taxon>
    </lineage>
</organism>
<dbReference type="InterPro" id="IPR015424">
    <property type="entry name" value="PyrdxlP-dep_Trfase"/>
</dbReference>
<comment type="subunit">
    <text evidence="4 9">Homodimer.</text>
</comment>
<dbReference type="AlphaFoldDB" id="A0A839SYH8"/>
<evidence type="ECO:0000256" key="4">
    <source>
        <dbReference type="ARBA" id="ARBA00011738"/>
    </source>
</evidence>